<reference evidence="2 3" key="3">
    <citation type="submission" date="2017-03" db="EMBL/GenBank/DDBJ databases">
        <authorList>
            <person name="Regsiter A."/>
            <person name="William W."/>
        </authorList>
    </citation>
    <scope>NUCLEOTIDE SEQUENCE [LARGE SCALE GENOMIC DNA]</scope>
    <source>
        <strain evidence="2">PRJEB5721</strain>
    </source>
</reference>
<keyword evidence="3" id="KW-1185">Reference proteome</keyword>
<dbReference type="EMBL" id="LT841305">
    <property type="protein sequence ID" value="SMH64793.1"/>
    <property type="molecule type" value="Genomic_DNA"/>
</dbReference>
<accession>A0A060UUJ9</accession>
<evidence type="ECO:0000313" key="2">
    <source>
        <dbReference type="EMBL" id="SMH64793.1"/>
    </source>
</evidence>
<dbReference type="RefSeq" id="WP_035195494.1">
    <property type="nucleotide sequence ID" value="NZ_CCCS020000078.1"/>
</dbReference>
<dbReference type="EMBL" id="CCCS020000078">
    <property type="protein sequence ID" value="CDQ12080.1"/>
    <property type="molecule type" value="Genomic_DNA"/>
</dbReference>
<reference evidence="1" key="1">
    <citation type="submission" date="2014-03" db="EMBL/GenBank/DDBJ databases">
        <authorList>
            <person name="Genoscope - CEA"/>
        </authorList>
    </citation>
    <scope>NUCLEOTIDE SEQUENCE [LARGE SCALE GENOMIC DNA]</scope>
    <source>
        <strain evidence="1">CF27</strain>
    </source>
</reference>
<dbReference type="Proteomes" id="UP000193925">
    <property type="component" value="Chromosome AFERRI"/>
</dbReference>
<reference evidence="1" key="2">
    <citation type="submission" date="2014-07" db="EMBL/GenBank/DDBJ databases">
        <title>Initial genome analysis of the psychrotolerant acidophile Acidithiobacillus ferrivorans CF27: insights into iron and sulfur oxidation pathways and into biofilm formation.</title>
        <authorList>
            <person name="Talla E."/>
            <person name="Hedrich S."/>
            <person name="Mangenot S."/>
            <person name="Ji B."/>
            <person name="Johnson D.B."/>
            <person name="Barbe V."/>
            <person name="Bonnefoy V."/>
        </authorList>
    </citation>
    <scope>NUCLEOTIDE SEQUENCE [LARGE SCALE GENOMIC DNA]</scope>
    <source>
        <strain evidence="1">CF27</strain>
    </source>
</reference>
<gene>
    <name evidence="2" type="ORF">AFERRI_10827</name>
    <name evidence="1" type="ORF">AFERRI_80029</name>
</gene>
<name>A0A060UUJ9_9PROT</name>
<dbReference type="AlphaFoldDB" id="A0A060UUJ9"/>
<evidence type="ECO:0000313" key="3">
    <source>
        <dbReference type="Proteomes" id="UP000193925"/>
    </source>
</evidence>
<evidence type="ECO:0000313" key="1">
    <source>
        <dbReference type="EMBL" id="CDQ12080.1"/>
    </source>
</evidence>
<organism evidence="1">
    <name type="scientific">Acidithiobacillus ferrivorans</name>
    <dbReference type="NCBI Taxonomy" id="160808"/>
    <lineage>
        <taxon>Bacteria</taxon>
        <taxon>Pseudomonadati</taxon>
        <taxon>Pseudomonadota</taxon>
        <taxon>Acidithiobacillia</taxon>
        <taxon>Acidithiobacillales</taxon>
        <taxon>Acidithiobacillaceae</taxon>
        <taxon>Acidithiobacillus</taxon>
    </lineage>
</organism>
<proteinExistence type="predicted"/>
<protein>
    <submittedName>
        <fullName evidence="1">Uncharacterized protein</fullName>
    </submittedName>
</protein>
<sequence>MPLKTLEDDPHYNPNADFGQEEITILISCFVEQHHELFLKWLEDNKLSYHNGFRSWFFVNRRRYEGEAMLINAGVEPVGPDAFQKDEAG</sequence>